<dbReference type="Pfam" id="PF00753">
    <property type="entry name" value="Lactamase_B"/>
    <property type="match status" value="1"/>
</dbReference>
<reference evidence="9 10" key="1">
    <citation type="submission" date="2018-12" db="EMBL/GenBank/DDBJ databases">
        <title>The whole draft genome of Aquabacterium sp. SJQ9.</title>
        <authorList>
            <person name="Sun L."/>
            <person name="Gao X."/>
            <person name="Chen W."/>
            <person name="Huang K."/>
        </authorList>
    </citation>
    <scope>NUCLEOTIDE SEQUENCE [LARGE SCALE GENOMIC DNA]</scope>
    <source>
        <strain evidence="9 10">SJQ9</strain>
    </source>
</reference>
<accession>A0A426VG30</accession>
<dbReference type="InterPro" id="IPR025405">
    <property type="entry name" value="DUF4131"/>
</dbReference>
<proteinExistence type="predicted"/>
<evidence type="ECO:0000259" key="8">
    <source>
        <dbReference type="SMART" id="SM00849"/>
    </source>
</evidence>
<feature type="domain" description="Metallo-beta-lactamase" evidence="8">
    <location>
        <begin position="602"/>
        <end position="809"/>
    </location>
</feature>
<keyword evidence="5 7" id="KW-0472">Membrane</keyword>
<feature type="region of interest" description="Disordered" evidence="6">
    <location>
        <begin position="171"/>
        <end position="198"/>
    </location>
</feature>
<evidence type="ECO:0000256" key="7">
    <source>
        <dbReference type="SAM" id="Phobius"/>
    </source>
</evidence>
<evidence type="ECO:0000256" key="3">
    <source>
        <dbReference type="ARBA" id="ARBA00022692"/>
    </source>
</evidence>
<dbReference type="InterPro" id="IPR001279">
    <property type="entry name" value="Metallo-B-lactamas"/>
</dbReference>
<evidence type="ECO:0000256" key="6">
    <source>
        <dbReference type="SAM" id="MobiDB-lite"/>
    </source>
</evidence>
<evidence type="ECO:0000256" key="1">
    <source>
        <dbReference type="ARBA" id="ARBA00004651"/>
    </source>
</evidence>
<comment type="caution">
    <text evidence="9">The sequence shown here is derived from an EMBL/GenBank/DDBJ whole genome shotgun (WGS) entry which is preliminary data.</text>
</comment>
<dbReference type="InterPro" id="IPR004797">
    <property type="entry name" value="Competence_ComEC/Rec2"/>
</dbReference>
<keyword evidence="4 7" id="KW-1133">Transmembrane helix</keyword>
<dbReference type="SUPFAM" id="SSF56281">
    <property type="entry name" value="Metallo-hydrolase/oxidoreductase"/>
    <property type="match status" value="1"/>
</dbReference>
<organism evidence="9 10">
    <name type="scientific">Aquabacterium soli</name>
    <dbReference type="NCBI Taxonomy" id="2493092"/>
    <lineage>
        <taxon>Bacteria</taxon>
        <taxon>Pseudomonadati</taxon>
        <taxon>Pseudomonadota</taxon>
        <taxon>Betaproteobacteria</taxon>
        <taxon>Burkholderiales</taxon>
        <taxon>Aquabacterium</taxon>
    </lineage>
</organism>
<dbReference type="GO" id="GO:0005886">
    <property type="term" value="C:plasma membrane"/>
    <property type="evidence" value="ECO:0007669"/>
    <property type="project" value="UniProtKB-SubCell"/>
</dbReference>
<evidence type="ECO:0000256" key="5">
    <source>
        <dbReference type="ARBA" id="ARBA00023136"/>
    </source>
</evidence>
<dbReference type="InterPro" id="IPR035681">
    <property type="entry name" value="ComA-like_MBL"/>
</dbReference>
<dbReference type="CDD" id="cd07731">
    <property type="entry name" value="ComA-like_MBL-fold"/>
    <property type="match status" value="1"/>
</dbReference>
<keyword evidence="10" id="KW-1185">Reference proteome</keyword>
<dbReference type="InterPro" id="IPR004477">
    <property type="entry name" value="ComEC_N"/>
</dbReference>
<dbReference type="NCBIfam" id="TIGR00360">
    <property type="entry name" value="ComEC_N-term"/>
    <property type="match status" value="1"/>
</dbReference>
<feature type="region of interest" description="Disordered" evidence="6">
    <location>
        <begin position="868"/>
        <end position="904"/>
    </location>
</feature>
<feature type="compositionally biased region" description="Polar residues" evidence="6">
    <location>
        <begin position="134"/>
        <end position="144"/>
    </location>
</feature>
<dbReference type="PANTHER" id="PTHR30619:SF1">
    <property type="entry name" value="RECOMBINATION PROTEIN 2"/>
    <property type="match status" value="1"/>
</dbReference>
<feature type="transmembrane region" description="Helical" evidence="7">
    <location>
        <begin position="567"/>
        <end position="585"/>
    </location>
</feature>
<evidence type="ECO:0000313" key="10">
    <source>
        <dbReference type="Proteomes" id="UP000269265"/>
    </source>
</evidence>
<evidence type="ECO:0000256" key="4">
    <source>
        <dbReference type="ARBA" id="ARBA00022989"/>
    </source>
</evidence>
<feature type="region of interest" description="Disordered" evidence="6">
    <location>
        <begin position="121"/>
        <end position="148"/>
    </location>
</feature>
<keyword evidence="2" id="KW-1003">Cell membrane</keyword>
<feature type="compositionally biased region" description="Basic residues" evidence="6">
    <location>
        <begin position="888"/>
        <end position="898"/>
    </location>
</feature>
<feature type="transmembrane region" description="Helical" evidence="7">
    <location>
        <begin position="352"/>
        <end position="373"/>
    </location>
</feature>
<dbReference type="InterPro" id="IPR036866">
    <property type="entry name" value="RibonucZ/Hydroxyglut_hydro"/>
</dbReference>
<feature type="compositionally biased region" description="Acidic residues" evidence="6">
    <location>
        <begin position="873"/>
        <end position="882"/>
    </location>
</feature>
<dbReference type="Proteomes" id="UP000269265">
    <property type="component" value="Unassembled WGS sequence"/>
</dbReference>
<feature type="transmembrane region" description="Helical" evidence="7">
    <location>
        <begin position="541"/>
        <end position="560"/>
    </location>
</feature>
<feature type="transmembrane region" description="Helical" evidence="7">
    <location>
        <begin position="314"/>
        <end position="337"/>
    </location>
</feature>
<comment type="subcellular location">
    <subcellularLocation>
        <location evidence="1">Cell membrane</location>
        <topology evidence="1">Multi-pass membrane protein</topology>
    </subcellularLocation>
</comment>
<dbReference type="Pfam" id="PF13567">
    <property type="entry name" value="DUF4131"/>
    <property type="match status" value="2"/>
</dbReference>
<feature type="transmembrane region" description="Helical" evidence="7">
    <location>
        <begin position="30"/>
        <end position="47"/>
    </location>
</feature>
<sequence length="904" mass="98043">MLVHWVAALGAWLLGVAVQLQQRSVGDGRWGLGLPLLFFLVAGVLSWRAPACRRGWRGALLVCLCMASTGWGQAQWRAAQRLAQVWPEAWSQRAVVMTGRVDAMPQQQAWGRRVEVEVLSVEETGPGTRDRPASPSNSASTPRQWQAGDRWRLPGMASHAVLPERVSLSWGTPSTKGYRTRPASAEDDNDEDAAATAPPLMPGQVWRWTVMLQAPDGLVNPGGFDSERWMFEHALRAQGKVVTRGVPPSTLLRPATAWSPGLIDRWRTQLRERINTHVTDARVAGLIAGLTIGEQSAIGADDWDALRDTGTAHLAAISGLHITMMGLAVSGGVSWFWRRRPGLVHLIPTPAIAQISGVLGAWCYALLAGWGIPAQRTVVMLAVVALLRMGARRWPWPVVLLAAAMMVTVLDPWALNQAGFWLSFAAVGLLMLSGQDSTTPPGLPWRQRLQRMGREMAHTQIVASTGLAPLSLVFFQQVSVVGLLANLVCIPVFSFIITPMALIGLVIPGLWDLLVPLVNGLMSALSSLAEWRWASVSGAMVVFWAGALGLMGGAWLLAPVPKSWKLVALPAVLFLLWPTSASLPLPGPPQGHAQIMAVDIGQGTAVLVRTARHALLYDAGPRTSPGNDAGRRVLIGLLRAQGVTRLDTLLISHGDIDHVGGAASVVKSLPVSALMSSLEDGHELLSVRDREGLVPPHQRCHAGQRWQWDGVSFEVLHPSREDWAEQEQGRRSDNAMSCVLRVQAAQGRRSVLLTGDVEAQGEAGMVEALGPAGLASEVLMVPHHGSHTSSTTGFIEAVAPQLAVVQSGARNRYGHPHADVMSRYHRRRIEVVRSTTCGAWVWRTDMGPATQHGRCWRELSGGYWRTMPTQAEAPDEVADSAPEEPRPARKPVRRKRRTKTEADA</sequence>
<dbReference type="GO" id="GO:0030420">
    <property type="term" value="P:establishment of competence for transformation"/>
    <property type="evidence" value="ECO:0007669"/>
    <property type="project" value="InterPro"/>
</dbReference>
<dbReference type="EMBL" id="RSED01000002">
    <property type="protein sequence ID" value="RRS05854.1"/>
    <property type="molecule type" value="Genomic_DNA"/>
</dbReference>
<protein>
    <submittedName>
        <fullName evidence="9">DNA internalization-related competence protein ComEC/Rec2</fullName>
    </submittedName>
</protein>
<dbReference type="Pfam" id="PF03772">
    <property type="entry name" value="Competence"/>
    <property type="match status" value="1"/>
</dbReference>
<dbReference type="PANTHER" id="PTHR30619">
    <property type="entry name" value="DNA INTERNALIZATION/COMPETENCE PROTEIN COMEC/REC2"/>
    <property type="match status" value="1"/>
</dbReference>
<keyword evidence="3 7" id="KW-0812">Transmembrane</keyword>
<dbReference type="SMART" id="SM00849">
    <property type="entry name" value="Lactamase_B"/>
    <property type="match status" value="1"/>
</dbReference>
<dbReference type="OrthoDB" id="9761531at2"/>
<evidence type="ECO:0000256" key="2">
    <source>
        <dbReference type="ARBA" id="ARBA00022475"/>
    </source>
</evidence>
<name>A0A426VG30_9BURK</name>
<feature type="transmembrane region" description="Helical" evidence="7">
    <location>
        <begin position="481"/>
        <end position="503"/>
    </location>
</feature>
<evidence type="ECO:0000313" key="9">
    <source>
        <dbReference type="EMBL" id="RRS05854.1"/>
    </source>
</evidence>
<dbReference type="Gene3D" id="3.60.15.10">
    <property type="entry name" value="Ribonuclease Z/Hydroxyacylglutathione hydrolase-like"/>
    <property type="match status" value="1"/>
</dbReference>
<dbReference type="NCBIfam" id="TIGR00361">
    <property type="entry name" value="ComEC_Rec2"/>
    <property type="match status" value="1"/>
</dbReference>
<dbReference type="RefSeq" id="WP_125241761.1">
    <property type="nucleotide sequence ID" value="NZ_RSED01000002.1"/>
</dbReference>
<feature type="transmembrane region" description="Helical" evidence="7">
    <location>
        <begin position="394"/>
        <end position="413"/>
    </location>
</feature>
<dbReference type="InterPro" id="IPR052159">
    <property type="entry name" value="Competence_DNA_uptake"/>
</dbReference>
<dbReference type="AlphaFoldDB" id="A0A426VG30"/>
<feature type="transmembrane region" description="Helical" evidence="7">
    <location>
        <begin position="510"/>
        <end position="529"/>
    </location>
</feature>
<gene>
    <name evidence="9" type="ORF">EIP75_03060</name>
</gene>